<dbReference type="AlphaFoldDB" id="A0A1E5T2R9"/>
<feature type="transmembrane region" description="Helical" evidence="6">
    <location>
        <begin position="301"/>
        <end position="322"/>
    </location>
</feature>
<feature type="transmembrane region" description="Helical" evidence="6">
    <location>
        <begin position="742"/>
        <end position="765"/>
    </location>
</feature>
<feature type="transmembrane region" description="Helical" evidence="6">
    <location>
        <begin position="394"/>
        <end position="418"/>
    </location>
</feature>
<dbReference type="PANTHER" id="PTHR30572">
    <property type="entry name" value="MEMBRANE COMPONENT OF TRANSPORTER-RELATED"/>
    <property type="match status" value="1"/>
</dbReference>
<evidence type="ECO:0000259" key="8">
    <source>
        <dbReference type="Pfam" id="PF12704"/>
    </source>
</evidence>
<evidence type="ECO:0000256" key="5">
    <source>
        <dbReference type="ARBA" id="ARBA00023136"/>
    </source>
</evidence>
<reference evidence="9 10" key="1">
    <citation type="submission" date="2016-08" db="EMBL/GenBank/DDBJ databases">
        <title>Draft genome of Fabibacter sp. strain SK-8.</title>
        <authorList>
            <person name="Wong S.-K."/>
            <person name="Hamasaki K."/>
            <person name="Yoshizawa S."/>
        </authorList>
    </citation>
    <scope>NUCLEOTIDE SEQUENCE [LARGE SCALE GENOMIC DNA]</scope>
    <source>
        <strain evidence="9 10">SK-8</strain>
    </source>
</reference>
<comment type="caution">
    <text evidence="9">The sequence shown here is derived from an EMBL/GenBank/DDBJ whole genome shotgun (WGS) entry which is preliminary data.</text>
</comment>
<name>A0A1E5T2R9_9BACT</name>
<organism evidence="9 10">
    <name type="scientific">Roseivirga misakiensis</name>
    <dbReference type="NCBI Taxonomy" id="1563681"/>
    <lineage>
        <taxon>Bacteria</taxon>
        <taxon>Pseudomonadati</taxon>
        <taxon>Bacteroidota</taxon>
        <taxon>Cytophagia</taxon>
        <taxon>Cytophagales</taxon>
        <taxon>Roseivirgaceae</taxon>
        <taxon>Roseivirga</taxon>
    </lineage>
</organism>
<feature type="transmembrane region" description="Helical" evidence="6">
    <location>
        <begin position="21"/>
        <end position="41"/>
    </location>
</feature>
<evidence type="ECO:0008006" key="11">
    <source>
        <dbReference type="Google" id="ProtNLM"/>
    </source>
</evidence>
<feature type="transmembrane region" description="Helical" evidence="6">
    <location>
        <begin position="439"/>
        <end position="463"/>
    </location>
</feature>
<dbReference type="Proteomes" id="UP000095552">
    <property type="component" value="Unassembled WGS sequence"/>
</dbReference>
<comment type="subcellular location">
    <subcellularLocation>
        <location evidence="1">Cell membrane</location>
        <topology evidence="1">Multi-pass membrane protein</topology>
    </subcellularLocation>
</comment>
<evidence type="ECO:0000313" key="10">
    <source>
        <dbReference type="Proteomes" id="UP000095552"/>
    </source>
</evidence>
<evidence type="ECO:0000256" key="2">
    <source>
        <dbReference type="ARBA" id="ARBA00022475"/>
    </source>
</evidence>
<evidence type="ECO:0000256" key="3">
    <source>
        <dbReference type="ARBA" id="ARBA00022692"/>
    </source>
</evidence>
<evidence type="ECO:0000256" key="6">
    <source>
        <dbReference type="SAM" id="Phobius"/>
    </source>
</evidence>
<feature type="transmembrane region" description="Helical" evidence="6">
    <location>
        <begin position="785"/>
        <end position="804"/>
    </location>
</feature>
<feature type="transmembrane region" description="Helical" evidence="6">
    <location>
        <begin position="351"/>
        <end position="374"/>
    </location>
</feature>
<keyword evidence="2" id="KW-1003">Cell membrane</keyword>
<gene>
    <name evidence="9" type="ORF">BFP71_17150</name>
</gene>
<feature type="domain" description="ABC3 transporter permease C-terminal" evidence="7">
    <location>
        <begin position="306"/>
        <end position="420"/>
    </location>
</feature>
<evidence type="ECO:0000313" key="9">
    <source>
        <dbReference type="EMBL" id="OEK05641.1"/>
    </source>
</evidence>
<keyword evidence="3 6" id="KW-0812">Transmembrane</keyword>
<evidence type="ECO:0000256" key="4">
    <source>
        <dbReference type="ARBA" id="ARBA00022989"/>
    </source>
</evidence>
<keyword evidence="5 6" id="KW-0472">Membrane</keyword>
<feature type="domain" description="MacB-like periplasmic core" evidence="8">
    <location>
        <begin position="20"/>
        <end position="255"/>
    </location>
</feature>
<dbReference type="Pfam" id="PF12704">
    <property type="entry name" value="MacB_PCD"/>
    <property type="match status" value="1"/>
</dbReference>
<dbReference type="GO" id="GO:0022857">
    <property type="term" value="F:transmembrane transporter activity"/>
    <property type="evidence" value="ECO:0007669"/>
    <property type="project" value="TreeGrafter"/>
</dbReference>
<dbReference type="InterPro" id="IPR025857">
    <property type="entry name" value="MacB_PCD"/>
</dbReference>
<dbReference type="STRING" id="1563681.BFP71_17150"/>
<dbReference type="PANTHER" id="PTHR30572:SF18">
    <property type="entry name" value="ABC-TYPE MACROLIDE FAMILY EXPORT SYSTEM PERMEASE COMPONENT 2"/>
    <property type="match status" value="1"/>
</dbReference>
<dbReference type="InterPro" id="IPR050250">
    <property type="entry name" value="Macrolide_Exporter_MacB"/>
</dbReference>
<dbReference type="InterPro" id="IPR003838">
    <property type="entry name" value="ABC3_permease_C"/>
</dbReference>
<keyword evidence="4 6" id="KW-1133">Transmembrane helix</keyword>
<feature type="domain" description="ABC3 transporter permease C-terminal" evidence="7">
    <location>
        <begin position="701"/>
        <end position="814"/>
    </location>
</feature>
<proteinExistence type="predicted"/>
<dbReference type="Pfam" id="PF02687">
    <property type="entry name" value="FtsX"/>
    <property type="match status" value="2"/>
</dbReference>
<sequence length="821" mass="92161">MFSNYLKITLRALLKNRVYSFINISGLAIGIAGALLIFHYVSFERSYENHIDGAENMYRVSLELQVNGEFVYHSAENYPPVAESMVNDYPEVIEWAHAYNMGAKNNIVITYEEGQLQPIKLKHKKFLYASPTFLSFFDVDMIDGDAEKALMEPYTMVISESTAKKYFGNEPAVGKRLRLRDDDRNNENCVITGVFKDLPANTHLKYDVLISTPTIYGRWDGALTRYKTGWVRKDFYSYVKVQPNTDIKALSAKLPAMVDKNMPRLAEQNAQHIMHLQPLNRIHLDSKLSDEAELNGDSEPVTFLSIIAVFIIVIAWVNYVNLATSRSLDRAREVGIRKVLGSLRGQLIRQFLFESVVVNLLAVVLALGIVLLVLPAFYQISGIPRSVVIWENQLIWAALAVVFLIGSMVSGFYPALVLSSFKPVSTLKGKFRNSGTGVFLRKGLVVFQFATSAALIIGTLTVYKQMNYMQSADLGFDLEQTIVVERAAIADTTPGGITRQINTFQEELRANANIKSVSTSGMVPGKKLRFKGDVRTYNQISTDARPMDLMGGDYGLIETLGMEIVAGRNFSREFPSDADTAVILTRAGAELLGYQNPEDIINQTIVLENFGQAGIVVGVVEDYNHESLRVKAAPSILLLDPQWSEYFLIKVEANAIPEALGVIEEQWNRVYAANPFDYFFLDEFFNNQYESEQQFQSMFSVFSVLAIVIGCLGLFGLSAFMAMQKTKEIGVRKVLGASVKSVFYMLSKEFVILIFVANIISWPIIYFAMDRWLQGFEYRTTLDPFIFVIALVAVLGVAVLTISYQTIKSARLNPVDSLRYE</sequence>
<keyword evidence="10" id="KW-1185">Reference proteome</keyword>
<evidence type="ECO:0000259" key="7">
    <source>
        <dbReference type="Pfam" id="PF02687"/>
    </source>
</evidence>
<dbReference type="EMBL" id="MDGQ01000005">
    <property type="protein sequence ID" value="OEK05641.1"/>
    <property type="molecule type" value="Genomic_DNA"/>
</dbReference>
<protein>
    <recommendedName>
        <fullName evidence="11">ABC transporter permease</fullName>
    </recommendedName>
</protein>
<dbReference type="GO" id="GO:0005886">
    <property type="term" value="C:plasma membrane"/>
    <property type="evidence" value="ECO:0007669"/>
    <property type="project" value="UniProtKB-SubCell"/>
</dbReference>
<evidence type="ECO:0000256" key="1">
    <source>
        <dbReference type="ARBA" id="ARBA00004651"/>
    </source>
</evidence>
<feature type="transmembrane region" description="Helical" evidence="6">
    <location>
        <begin position="698"/>
        <end position="721"/>
    </location>
</feature>
<accession>A0A1E5T2R9</accession>